<dbReference type="SUPFAM" id="SSF54001">
    <property type="entry name" value="Cysteine proteinases"/>
    <property type="match status" value="1"/>
</dbReference>
<evidence type="ECO:0000256" key="3">
    <source>
        <dbReference type="ARBA" id="ARBA00022801"/>
    </source>
</evidence>
<dbReference type="Pfam" id="PF02902">
    <property type="entry name" value="Peptidase_C48"/>
    <property type="match status" value="1"/>
</dbReference>
<evidence type="ECO:0000256" key="2">
    <source>
        <dbReference type="ARBA" id="ARBA00022670"/>
    </source>
</evidence>
<keyword evidence="2" id="KW-0645">Protease</keyword>
<evidence type="ECO:0000259" key="4">
    <source>
        <dbReference type="Pfam" id="PF02902"/>
    </source>
</evidence>
<reference evidence="5" key="1">
    <citation type="journal article" date="2023" name="G3 (Bethesda)">
        <title>Whole genome assembly and annotation of the endangered Caribbean coral Acropora cervicornis.</title>
        <authorList>
            <person name="Selwyn J.D."/>
            <person name="Vollmer S.V."/>
        </authorList>
    </citation>
    <scope>NUCLEOTIDE SEQUENCE</scope>
    <source>
        <strain evidence="5">K2</strain>
    </source>
</reference>
<keyword evidence="3" id="KW-0378">Hydrolase</keyword>
<gene>
    <name evidence="5" type="ORF">P5673_032509</name>
</gene>
<accession>A0AAD9URP3</accession>
<dbReference type="InterPro" id="IPR038765">
    <property type="entry name" value="Papain-like_cys_pep_sf"/>
</dbReference>
<protein>
    <recommendedName>
        <fullName evidence="4">Ubiquitin-like protease family profile domain-containing protein</fullName>
    </recommendedName>
</protein>
<evidence type="ECO:0000256" key="1">
    <source>
        <dbReference type="ARBA" id="ARBA00005234"/>
    </source>
</evidence>
<dbReference type="Proteomes" id="UP001249851">
    <property type="component" value="Unassembled WGS sequence"/>
</dbReference>
<dbReference type="GO" id="GO:0008234">
    <property type="term" value="F:cysteine-type peptidase activity"/>
    <property type="evidence" value="ECO:0007669"/>
    <property type="project" value="InterPro"/>
</dbReference>
<reference evidence="5" key="2">
    <citation type="journal article" date="2023" name="Science">
        <title>Genomic signatures of disease resistance in endangered staghorn corals.</title>
        <authorList>
            <person name="Vollmer S.V."/>
            <person name="Selwyn J.D."/>
            <person name="Despard B.A."/>
            <person name="Roesel C.L."/>
        </authorList>
    </citation>
    <scope>NUCLEOTIDE SEQUENCE</scope>
    <source>
        <strain evidence="5">K2</strain>
    </source>
</reference>
<evidence type="ECO:0000313" key="5">
    <source>
        <dbReference type="EMBL" id="KAK2547474.1"/>
    </source>
</evidence>
<dbReference type="GO" id="GO:0006508">
    <property type="term" value="P:proteolysis"/>
    <property type="evidence" value="ECO:0007669"/>
    <property type="project" value="UniProtKB-KW"/>
</dbReference>
<dbReference type="AlphaFoldDB" id="A0AAD9URP3"/>
<feature type="domain" description="Ubiquitin-like protease family profile" evidence="4">
    <location>
        <begin position="94"/>
        <end position="149"/>
    </location>
</feature>
<sequence>MDRMTEDIVHSCLPCNAATQQKPNGPLQMTELPERPLQKISLDFSGPYPSGEYCLLVVDDYSRYPVVKLLSVSNEEYPEVRQKDALAKLRMKMYADKRANAKPSPIEKANFTGIQVVPVQQQQNGSDCGVFAAAFATGLAYGIPPQFDICKMRAHLYHP</sequence>
<keyword evidence="6" id="KW-1185">Reference proteome</keyword>
<name>A0AAD9URP3_ACRCE</name>
<comment type="caution">
    <text evidence="5">The sequence shown here is derived from an EMBL/GenBank/DDBJ whole genome shotgun (WGS) entry which is preliminary data.</text>
</comment>
<evidence type="ECO:0000313" key="6">
    <source>
        <dbReference type="Proteomes" id="UP001249851"/>
    </source>
</evidence>
<dbReference type="InterPro" id="IPR003653">
    <property type="entry name" value="Peptidase_C48_C"/>
</dbReference>
<comment type="similarity">
    <text evidence="1">Belongs to the peptidase C48 family.</text>
</comment>
<dbReference type="Gene3D" id="3.40.395.10">
    <property type="entry name" value="Adenoviral Proteinase, Chain A"/>
    <property type="match status" value="1"/>
</dbReference>
<dbReference type="EMBL" id="JARQWQ010000182">
    <property type="protein sequence ID" value="KAK2547474.1"/>
    <property type="molecule type" value="Genomic_DNA"/>
</dbReference>
<organism evidence="5 6">
    <name type="scientific">Acropora cervicornis</name>
    <name type="common">Staghorn coral</name>
    <dbReference type="NCBI Taxonomy" id="6130"/>
    <lineage>
        <taxon>Eukaryota</taxon>
        <taxon>Metazoa</taxon>
        <taxon>Cnidaria</taxon>
        <taxon>Anthozoa</taxon>
        <taxon>Hexacorallia</taxon>
        <taxon>Scleractinia</taxon>
        <taxon>Astrocoeniina</taxon>
        <taxon>Acroporidae</taxon>
        <taxon>Acropora</taxon>
    </lineage>
</organism>
<proteinExistence type="inferred from homology"/>